<dbReference type="AlphaFoldDB" id="A0A430ALV9"/>
<evidence type="ECO:0000256" key="14">
    <source>
        <dbReference type="RuleBase" id="RU003657"/>
    </source>
</evidence>
<dbReference type="GO" id="GO:0016829">
    <property type="term" value="F:lyase activity"/>
    <property type="evidence" value="ECO:0007669"/>
    <property type="project" value="UniProtKB-KW"/>
</dbReference>
<keyword evidence="6 14" id="KW-0028">Amino-acid biosynthesis</keyword>
<evidence type="ECO:0000256" key="13">
    <source>
        <dbReference type="ARBA" id="ARBA00047838"/>
    </source>
</evidence>
<evidence type="ECO:0000256" key="2">
    <source>
        <dbReference type="ARBA" id="ARBA00009667"/>
    </source>
</evidence>
<dbReference type="NCBIfam" id="TIGR00735">
    <property type="entry name" value="hisF"/>
    <property type="match status" value="1"/>
</dbReference>
<comment type="catalytic activity">
    <reaction evidence="13">
        <text>5-[(5-phospho-1-deoxy-D-ribulos-1-ylimino)methylamino]-1-(5-phospho-beta-D-ribosyl)imidazole-4-carboxamide + L-glutamine = D-erythro-1-(imidazol-4-yl)glycerol 3-phosphate + 5-amino-1-(5-phospho-beta-D-ribosyl)imidazole-4-carboxamide + L-glutamate + H(+)</text>
        <dbReference type="Rhea" id="RHEA:24793"/>
        <dbReference type="ChEBI" id="CHEBI:15378"/>
        <dbReference type="ChEBI" id="CHEBI:29985"/>
        <dbReference type="ChEBI" id="CHEBI:58278"/>
        <dbReference type="ChEBI" id="CHEBI:58359"/>
        <dbReference type="ChEBI" id="CHEBI:58475"/>
        <dbReference type="ChEBI" id="CHEBI:58525"/>
        <dbReference type="EC" id="4.3.2.10"/>
    </reaction>
</comment>
<evidence type="ECO:0000256" key="10">
    <source>
        <dbReference type="ARBA" id="ARBA00030264"/>
    </source>
</evidence>
<dbReference type="Pfam" id="PF00977">
    <property type="entry name" value="His_biosynth"/>
    <property type="match status" value="1"/>
</dbReference>
<dbReference type="OrthoDB" id="9781903at2"/>
<dbReference type="CDD" id="cd04731">
    <property type="entry name" value="HisF"/>
    <property type="match status" value="1"/>
</dbReference>
<dbReference type="PANTHER" id="PTHR21235:SF2">
    <property type="entry name" value="IMIDAZOLE GLYCEROL PHOSPHATE SYNTHASE HISHF"/>
    <property type="match status" value="1"/>
</dbReference>
<keyword evidence="7 14" id="KW-0368">Histidine biosynthesis</keyword>
<dbReference type="UniPathway" id="UPA00031">
    <property type="reaction ID" value="UER00010"/>
</dbReference>
<dbReference type="InterPro" id="IPR011060">
    <property type="entry name" value="RibuloseP-bd_barrel"/>
</dbReference>
<protein>
    <recommendedName>
        <fullName evidence="5">Imidazole glycerol phosphate synthase subunit HisF</fullName>
        <ecNumber evidence="4">4.3.2.10</ecNumber>
    </recommendedName>
    <alternativeName>
        <fullName evidence="10">IGP synthase cyclase subunit</fullName>
    </alternativeName>
    <alternativeName>
        <fullName evidence="11">IGP synthase subunit HisF</fullName>
    </alternativeName>
    <alternativeName>
        <fullName evidence="12">ImGP synthase subunit HisF</fullName>
    </alternativeName>
</protein>
<evidence type="ECO:0000256" key="5">
    <source>
        <dbReference type="ARBA" id="ARBA00016318"/>
    </source>
</evidence>
<dbReference type="EC" id="4.3.2.10" evidence="4"/>
<dbReference type="EMBL" id="NGKA01000026">
    <property type="protein sequence ID" value="RSU09075.1"/>
    <property type="molecule type" value="Genomic_DNA"/>
</dbReference>
<sequence length="248" mass="26374">MKKRIIPCLDIKDGKVVKGVNFEGLKVMGDPVSLAKKYADEGAEELIILDISATNEQRDTSAKVVEEVCQSVEIPVTVGGGIKSLADIARVLNQGAKRVSIGTAALKDPEMLRAAVEKFGGKSIVVAIDVKQIDGQWQVMTHGGKQSSGVELMSYCRQLAELKVGEILLTSMASDGMKNGYDIELLKMVKTAIGLPLIASGGCGEMSHIAELFIEEAADAALVASLLHYGDTTVDEIQDFLATQGVLP</sequence>
<name>A0A430ALV9_9ENTE</name>
<evidence type="ECO:0000256" key="9">
    <source>
        <dbReference type="ARBA" id="ARBA00025475"/>
    </source>
</evidence>
<keyword evidence="8" id="KW-0456">Lyase</keyword>
<dbReference type="InterPro" id="IPR050064">
    <property type="entry name" value="IGPS_HisA/HisF"/>
</dbReference>
<evidence type="ECO:0000313" key="16">
    <source>
        <dbReference type="Proteomes" id="UP000287605"/>
    </source>
</evidence>
<organism evidence="15 16">
    <name type="scientific">Vagococcus elongatus</name>
    <dbReference type="NCBI Taxonomy" id="180344"/>
    <lineage>
        <taxon>Bacteria</taxon>
        <taxon>Bacillati</taxon>
        <taxon>Bacillota</taxon>
        <taxon>Bacilli</taxon>
        <taxon>Lactobacillales</taxon>
        <taxon>Enterococcaceae</taxon>
        <taxon>Vagococcus</taxon>
    </lineage>
</organism>
<dbReference type="GO" id="GO:0000107">
    <property type="term" value="F:imidazoleglycerol-phosphate synthase activity"/>
    <property type="evidence" value="ECO:0007669"/>
    <property type="project" value="InterPro"/>
</dbReference>
<evidence type="ECO:0000256" key="12">
    <source>
        <dbReference type="ARBA" id="ARBA00032401"/>
    </source>
</evidence>
<proteinExistence type="inferred from homology"/>
<comment type="pathway">
    <text evidence="1">Amino-acid biosynthesis; L-histidine biosynthesis; L-histidine from 5-phospho-alpha-D-ribose 1-diphosphate: step 5/9.</text>
</comment>
<dbReference type="PANTHER" id="PTHR21235">
    <property type="entry name" value="IMIDAZOLE GLYCEROL PHOSPHATE SYNTHASE SUBUNIT HISF/H IGP SYNTHASE SUBUNIT HISF/H"/>
    <property type="match status" value="1"/>
</dbReference>
<dbReference type="InterPro" id="IPR013785">
    <property type="entry name" value="Aldolase_TIM"/>
</dbReference>
<dbReference type="Proteomes" id="UP000287605">
    <property type="component" value="Unassembled WGS sequence"/>
</dbReference>
<evidence type="ECO:0000313" key="15">
    <source>
        <dbReference type="EMBL" id="RSU09075.1"/>
    </source>
</evidence>
<evidence type="ECO:0000256" key="3">
    <source>
        <dbReference type="ARBA" id="ARBA00011152"/>
    </source>
</evidence>
<keyword evidence="16" id="KW-1185">Reference proteome</keyword>
<dbReference type="InterPro" id="IPR006062">
    <property type="entry name" value="His_biosynth"/>
</dbReference>
<comment type="function">
    <text evidence="9">IGPS catalyzes the conversion of PRFAR and glutamine to IGP, AICAR and glutamate. The HisF subunit catalyzes the cyclization activity that produces IGP and AICAR from PRFAR using the ammonia provided by the HisH subunit.</text>
</comment>
<evidence type="ECO:0000256" key="11">
    <source>
        <dbReference type="ARBA" id="ARBA00031409"/>
    </source>
</evidence>
<accession>A0A430ALV9</accession>
<evidence type="ECO:0000256" key="7">
    <source>
        <dbReference type="ARBA" id="ARBA00023102"/>
    </source>
</evidence>
<evidence type="ECO:0000256" key="1">
    <source>
        <dbReference type="ARBA" id="ARBA00005091"/>
    </source>
</evidence>
<dbReference type="RefSeq" id="WP_126810031.1">
    <property type="nucleotide sequence ID" value="NZ_NGKA01000026.1"/>
</dbReference>
<dbReference type="SUPFAM" id="SSF51366">
    <property type="entry name" value="Ribulose-phoshate binding barrel"/>
    <property type="match status" value="1"/>
</dbReference>
<dbReference type="Gene3D" id="3.20.20.70">
    <property type="entry name" value="Aldolase class I"/>
    <property type="match status" value="1"/>
</dbReference>
<comment type="caution">
    <text evidence="15">The sequence shown here is derived from an EMBL/GenBank/DDBJ whole genome shotgun (WGS) entry which is preliminary data.</text>
</comment>
<comment type="subunit">
    <text evidence="3">Heterodimer of HisH and HisF.</text>
</comment>
<reference evidence="15 16" key="1">
    <citation type="submission" date="2017-05" db="EMBL/GenBank/DDBJ databases">
        <title>Vagococcus spp. assemblies.</title>
        <authorList>
            <person name="Gulvik C.A."/>
        </authorList>
    </citation>
    <scope>NUCLEOTIDE SEQUENCE [LARGE SCALE GENOMIC DNA]</scope>
    <source>
        <strain evidence="15 16">CCUG 51432</strain>
    </source>
</reference>
<dbReference type="GO" id="GO:0000105">
    <property type="term" value="P:L-histidine biosynthetic process"/>
    <property type="evidence" value="ECO:0007669"/>
    <property type="project" value="UniProtKB-UniPathway"/>
</dbReference>
<dbReference type="InterPro" id="IPR004651">
    <property type="entry name" value="HisF"/>
</dbReference>
<comment type="similarity">
    <text evidence="2 14">Belongs to the HisA/HisF family.</text>
</comment>
<gene>
    <name evidence="15" type="ORF">CBF29_12335</name>
</gene>
<evidence type="ECO:0000256" key="8">
    <source>
        <dbReference type="ARBA" id="ARBA00023239"/>
    </source>
</evidence>
<evidence type="ECO:0000256" key="6">
    <source>
        <dbReference type="ARBA" id="ARBA00022605"/>
    </source>
</evidence>
<evidence type="ECO:0000256" key="4">
    <source>
        <dbReference type="ARBA" id="ARBA00012809"/>
    </source>
</evidence>